<comment type="caution">
    <text evidence="9">The sequence shown here is derived from an EMBL/GenBank/DDBJ whole genome shotgun (WGS) entry which is preliminary data.</text>
</comment>
<feature type="transmembrane region" description="Helical" evidence="8">
    <location>
        <begin position="404"/>
        <end position="426"/>
    </location>
</feature>
<keyword evidence="4 8" id="KW-1133">Transmembrane helix</keyword>
<evidence type="ECO:0000256" key="3">
    <source>
        <dbReference type="ARBA" id="ARBA00022692"/>
    </source>
</evidence>
<dbReference type="PANTHER" id="PTHR42643">
    <property type="entry name" value="IONOTROPIC RECEPTOR 20A-RELATED"/>
    <property type="match status" value="1"/>
</dbReference>
<evidence type="ECO:0000256" key="5">
    <source>
        <dbReference type="ARBA" id="ARBA00023136"/>
    </source>
</evidence>
<feature type="transmembrane region" description="Helical" evidence="8">
    <location>
        <begin position="347"/>
        <end position="368"/>
    </location>
</feature>
<evidence type="ECO:0000256" key="6">
    <source>
        <dbReference type="ARBA" id="ARBA00023170"/>
    </source>
</evidence>
<keyword evidence="2" id="KW-1003">Cell membrane</keyword>
<dbReference type="Gene3D" id="1.10.287.70">
    <property type="match status" value="1"/>
</dbReference>
<dbReference type="PANTHER" id="PTHR42643:SF35">
    <property type="entry name" value="IONOTROPIC RECEPTOR 68A, ISOFORM A"/>
    <property type="match status" value="1"/>
</dbReference>
<reference evidence="9 10" key="1">
    <citation type="submission" date="2015-12" db="EMBL/GenBank/DDBJ databases">
        <title>The genome of Folsomia candida.</title>
        <authorList>
            <person name="Faddeeva A."/>
            <person name="Derks M.F."/>
            <person name="Anvar Y."/>
            <person name="Smit S."/>
            <person name="Van Straalen N."/>
            <person name="Roelofs D."/>
        </authorList>
    </citation>
    <scope>NUCLEOTIDE SEQUENCE [LARGE SCALE GENOMIC DNA]</scope>
    <source>
        <strain evidence="9 10">VU population</strain>
        <tissue evidence="9">Whole body</tissue>
    </source>
</reference>
<organism evidence="9 10">
    <name type="scientific">Folsomia candida</name>
    <name type="common">Springtail</name>
    <dbReference type="NCBI Taxonomy" id="158441"/>
    <lineage>
        <taxon>Eukaryota</taxon>
        <taxon>Metazoa</taxon>
        <taxon>Ecdysozoa</taxon>
        <taxon>Arthropoda</taxon>
        <taxon>Hexapoda</taxon>
        <taxon>Collembola</taxon>
        <taxon>Entomobryomorpha</taxon>
        <taxon>Isotomoidea</taxon>
        <taxon>Isotomidae</taxon>
        <taxon>Proisotominae</taxon>
        <taxon>Folsomia</taxon>
    </lineage>
</organism>
<keyword evidence="6" id="KW-0675">Receptor</keyword>
<keyword evidence="3 8" id="KW-0812">Transmembrane</keyword>
<keyword evidence="7" id="KW-0325">Glycoprotein</keyword>
<keyword evidence="10" id="KW-1185">Reference proteome</keyword>
<sequence length="757" mass="87476">MKLHLINIFETAALCSVLKLILISLTSVKSARQKPYISDLIADESNWDVQILHCGLDSAAFQPSQDYNLPTTIYQILLDDTTWIEQLDKSKTFLPVTKGRTSFPTFILIYFDEYLEYTPYSHHNVYVLWLGVQNNRFLQSLGSKKDFLFNEYSFVVLVTRIAKSELTRHQNGFDYSRLHDFVIAYYQGDRTFEICVMPHGQPIQFARMKCHYKQTQCLERLVTDFATPPPLWRIRNIQGGDLIQSDLKDNQLIAPMSKVLNPFLSTQSIHQHLIHTSFHRANASIIYLLYDVPEIEYKPHLNLLAIAQGYSRSVIVAIESLSYKFITCYTEKYISFELYLKPFEPSLWAMLIISIMSLTIVMEVYLCIGKRPGEPSNFTPWIFILGNLFEEAGFIPKKLEEKNVFRVILGSWILISVILTSCYNGLITTELNAPLPNWHPQSFSELICRPIPEIDSYMQDPTSNITKWLISNNLDTYVDYWIETWLGFAKHPNYSGAKSQKTDECFNLLSPLRGSVIPGGTELYEMHYVLSTLYNDMLVEYAFVAKQWKIIFGEMKRLTARILQLTPLLNPRHSLQPTDIGRENISKHNIRYAIEREVSNCGKTVFIANTNILDAEVDYLRKRYYTTKFYKGEDSILDITLGWIFDRPGNSKIPRYLKALLENGIHSRLVKEQHGREYRERRKTWSPIPPRVSPMAVEGAIVTFFLTCAVVFGLSIVFFVLECRLHILVAVQIATQACWLYTLLKRAVNSNDAVGRY</sequence>
<protein>
    <submittedName>
        <fullName evidence="9">Uncharacterized protein</fullName>
    </submittedName>
</protein>
<dbReference type="AlphaFoldDB" id="A0A226DT79"/>
<evidence type="ECO:0000256" key="4">
    <source>
        <dbReference type="ARBA" id="ARBA00022989"/>
    </source>
</evidence>
<evidence type="ECO:0000256" key="1">
    <source>
        <dbReference type="ARBA" id="ARBA00004651"/>
    </source>
</evidence>
<evidence type="ECO:0000256" key="2">
    <source>
        <dbReference type="ARBA" id="ARBA00022475"/>
    </source>
</evidence>
<accession>A0A226DT79</accession>
<dbReference type="Proteomes" id="UP000198287">
    <property type="component" value="Unassembled WGS sequence"/>
</dbReference>
<dbReference type="GO" id="GO:0005886">
    <property type="term" value="C:plasma membrane"/>
    <property type="evidence" value="ECO:0007669"/>
    <property type="project" value="UniProtKB-SubCell"/>
</dbReference>
<feature type="transmembrane region" description="Helical" evidence="8">
    <location>
        <begin position="699"/>
        <end position="721"/>
    </location>
</feature>
<keyword evidence="5 8" id="KW-0472">Membrane</keyword>
<dbReference type="EMBL" id="LNIX01000012">
    <property type="protein sequence ID" value="OXA48280.1"/>
    <property type="molecule type" value="Genomic_DNA"/>
</dbReference>
<dbReference type="InterPro" id="IPR052192">
    <property type="entry name" value="Insect_Ionotropic_Sensory_Rcpt"/>
</dbReference>
<evidence type="ECO:0000313" key="10">
    <source>
        <dbReference type="Proteomes" id="UP000198287"/>
    </source>
</evidence>
<evidence type="ECO:0000256" key="8">
    <source>
        <dbReference type="SAM" id="Phobius"/>
    </source>
</evidence>
<evidence type="ECO:0000256" key="7">
    <source>
        <dbReference type="ARBA" id="ARBA00023180"/>
    </source>
</evidence>
<comment type="subcellular location">
    <subcellularLocation>
        <location evidence="1">Cell membrane</location>
        <topology evidence="1">Multi-pass membrane protein</topology>
    </subcellularLocation>
</comment>
<name>A0A226DT79_FOLCA</name>
<gene>
    <name evidence="9" type="ORF">Fcan01_17194</name>
</gene>
<proteinExistence type="predicted"/>
<evidence type="ECO:0000313" key="9">
    <source>
        <dbReference type="EMBL" id="OXA48280.1"/>
    </source>
</evidence>